<feature type="compositionally biased region" description="Basic and acidic residues" evidence="1">
    <location>
        <begin position="127"/>
        <end position="141"/>
    </location>
</feature>
<accession>E8U617</accession>
<keyword evidence="3" id="KW-1185">Reference proteome</keyword>
<name>E8U617_DEIML</name>
<dbReference type="AlphaFoldDB" id="E8U617"/>
<reference evidence="2 3" key="1">
    <citation type="journal article" date="2011" name="Stand. Genomic Sci.">
        <title>Complete genome sequence of Deinococcus maricopensis type strain (LB-34).</title>
        <authorList>
            <person name="Pukall R."/>
            <person name="Zeytun A."/>
            <person name="Lucas S."/>
            <person name="Lapidus A."/>
            <person name="Hammon N."/>
            <person name="Deshpande S."/>
            <person name="Nolan M."/>
            <person name="Cheng J.F."/>
            <person name="Pitluck S."/>
            <person name="Liolios K."/>
            <person name="Pagani I."/>
            <person name="Mikhailova N."/>
            <person name="Ivanova N."/>
            <person name="Mavromatis K."/>
            <person name="Pati A."/>
            <person name="Tapia R."/>
            <person name="Han C."/>
            <person name="Goodwin L."/>
            <person name="Chen A."/>
            <person name="Palaniappan K."/>
            <person name="Land M."/>
            <person name="Hauser L."/>
            <person name="Chang Y.J."/>
            <person name="Jeffries C.D."/>
            <person name="Brambilla E.M."/>
            <person name="Rohde M."/>
            <person name="Goker M."/>
            <person name="Detter J.C."/>
            <person name="Woyke T."/>
            <person name="Bristow J."/>
            <person name="Eisen J.A."/>
            <person name="Markowitz V."/>
            <person name="Hugenholtz P."/>
            <person name="Kyrpides N.C."/>
            <person name="Klenk H.P."/>
        </authorList>
    </citation>
    <scope>NUCLEOTIDE SEQUENCE [LARGE SCALE GENOMIC DNA]</scope>
    <source>
        <strain evidence="3">DSM 21211 / LMG 22137 / NRRL B-23946 / LB-34</strain>
    </source>
</reference>
<organism evidence="2 3">
    <name type="scientific">Deinococcus maricopensis (strain DSM 21211 / LMG 22137 / NRRL B-23946 / LB-34)</name>
    <dbReference type="NCBI Taxonomy" id="709986"/>
    <lineage>
        <taxon>Bacteria</taxon>
        <taxon>Thermotogati</taxon>
        <taxon>Deinococcota</taxon>
        <taxon>Deinococci</taxon>
        <taxon>Deinococcales</taxon>
        <taxon>Deinococcaceae</taxon>
        <taxon>Deinococcus</taxon>
    </lineage>
</organism>
<gene>
    <name evidence="2" type="ordered locus">Deima_0851</name>
</gene>
<protein>
    <submittedName>
        <fullName evidence="2">Uncharacterized protein</fullName>
    </submittedName>
</protein>
<proteinExistence type="predicted"/>
<dbReference type="HOGENOM" id="CLU_1649360_0_0_0"/>
<evidence type="ECO:0000313" key="3">
    <source>
        <dbReference type="Proteomes" id="UP000008635"/>
    </source>
</evidence>
<evidence type="ECO:0000256" key="1">
    <source>
        <dbReference type="SAM" id="MobiDB-lite"/>
    </source>
</evidence>
<sequence length="160" mass="16750">MSAPEGQVPVNAAEPGAEAVAARYPGTCAITGEAFAPGAEIIKVAQGWGLTVNLGKPVTKLPRRVYLATPVGSAARPATTARSVMSVASSTKSELTQSSVTRQRLPRATAAWWHGLTVDARSEIVQRAREQRMSHEAERGKASSGPMCRPGEQQGQGGSE</sequence>
<dbReference type="KEGG" id="dmr:Deima_0851"/>
<dbReference type="RefSeq" id="WP_013556011.1">
    <property type="nucleotide sequence ID" value="NC_014958.1"/>
</dbReference>
<dbReference type="Proteomes" id="UP000008635">
    <property type="component" value="Chromosome"/>
</dbReference>
<reference evidence="3" key="2">
    <citation type="submission" date="2011-01" db="EMBL/GenBank/DDBJ databases">
        <title>The complete genome of Deinococcus maricopensis DSM 21211.</title>
        <authorList>
            <consortium name="US DOE Joint Genome Institute (JGI-PGF)"/>
            <person name="Lucas S."/>
            <person name="Copeland A."/>
            <person name="Lapidus A."/>
            <person name="Goodwin L."/>
            <person name="Pitluck S."/>
            <person name="Kyrpides N."/>
            <person name="Mavromatis K."/>
            <person name="Pagani I."/>
            <person name="Ivanova N."/>
            <person name="Ovchinnikova G."/>
            <person name="Zeytun A."/>
            <person name="Detter J.C."/>
            <person name="Han C."/>
            <person name="Land M."/>
            <person name="Hauser L."/>
            <person name="Markowitz V."/>
            <person name="Cheng J.-F."/>
            <person name="Hugenholtz P."/>
            <person name="Woyke T."/>
            <person name="Wu D."/>
            <person name="Pukall R."/>
            <person name="Gehrich-Schroeter G."/>
            <person name="Brambilla E."/>
            <person name="Klenk H.-P."/>
            <person name="Eisen J.A."/>
        </authorList>
    </citation>
    <scope>NUCLEOTIDE SEQUENCE [LARGE SCALE GENOMIC DNA]</scope>
    <source>
        <strain evidence="3">DSM 21211 / LMG 22137 / NRRL B-23946 / LB-34</strain>
    </source>
</reference>
<dbReference type="STRING" id="709986.Deima_0851"/>
<evidence type="ECO:0000313" key="2">
    <source>
        <dbReference type="EMBL" id="ADV66506.1"/>
    </source>
</evidence>
<dbReference type="EMBL" id="CP002454">
    <property type="protein sequence ID" value="ADV66506.1"/>
    <property type="molecule type" value="Genomic_DNA"/>
</dbReference>
<feature type="region of interest" description="Disordered" evidence="1">
    <location>
        <begin position="127"/>
        <end position="160"/>
    </location>
</feature>